<organism evidence="2 3">
    <name type="scientific">Actinomadura citrea</name>
    <dbReference type="NCBI Taxonomy" id="46158"/>
    <lineage>
        <taxon>Bacteria</taxon>
        <taxon>Bacillati</taxon>
        <taxon>Actinomycetota</taxon>
        <taxon>Actinomycetes</taxon>
        <taxon>Streptosporangiales</taxon>
        <taxon>Thermomonosporaceae</taxon>
        <taxon>Actinomadura</taxon>
    </lineage>
</organism>
<feature type="transmembrane region" description="Helical" evidence="1">
    <location>
        <begin position="123"/>
        <end position="142"/>
    </location>
</feature>
<name>A0A7Y9KFV8_9ACTN</name>
<accession>A0A7Y9KFV8</accession>
<dbReference type="RefSeq" id="WP_179834993.1">
    <property type="nucleotide sequence ID" value="NZ_BMRD01000022.1"/>
</dbReference>
<sequence length="349" mass="36205">MVLPRNRPLRAGRAQRRRQRRAALALVLLAPAVAELTLGSIPVRMLWLVVLYVPIYGAGVLLIREAVRRTGGGTGALLLMGLAYGLVEEGLALQSLTSPHLYDAAGWGPRPWGINAPYAELNLPYHAVFSVLLPIALAELMFRDLGRTPYLRRAGLVGTAAAALLGVGLLRVSVPPSEDPGYLLSGRAAGVILGLAAAAAVAALAVLPHRAGRGPAGAGGPVPGLFRLGAVCAVAAFAFLALLFPFAGAHHPAFLPRTWAPLPMAAAAAVAGAAAWALRRWGAADGWTPRHRLAAVTGALVAHTAFGLVSHTRHPLDTAGLAVIGAAMVLLLHRLDHRLATGPEVSQGL</sequence>
<feature type="transmembrane region" description="Helical" evidence="1">
    <location>
        <begin position="259"/>
        <end position="278"/>
    </location>
</feature>
<dbReference type="Proteomes" id="UP000591272">
    <property type="component" value="Unassembled WGS sequence"/>
</dbReference>
<feature type="transmembrane region" description="Helical" evidence="1">
    <location>
        <begin position="228"/>
        <end position="247"/>
    </location>
</feature>
<keyword evidence="3" id="KW-1185">Reference proteome</keyword>
<evidence type="ECO:0000256" key="1">
    <source>
        <dbReference type="SAM" id="Phobius"/>
    </source>
</evidence>
<dbReference type="EMBL" id="JACCBT010000001">
    <property type="protein sequence ID" value="NYE14049.1"/>
    <property type="molecule type" value="Genomic_DNA"/>
</dbReference>
<dbReference type="AlphaFoldDB" id="A0A7Y9KFV8"/>
<feature type="transmembrane region" description="Helical" evidence="1">
    <location>
        <begin position="70"/>
        <end position="87"/>
    </location>
</feature>
<keyword evidence="1" id="KW-1133">Transmembrane helix</keyword>
<feature type="transmembrane region" description="Helical" evidence="1">
    <location>
        <begin position="186"/>
        <end position="207"/>
    </location>
</feature>
<keyword evidence="1" id="KW-0472">Membrane</keyword>
<feature type="transmembrane region" description="Helical" evidence="1">
    <location>
        <begin position="44"/>
        <end position="63"/>
    </location>
</feature>
<reference evidence="2 3" key="1">
    <citation type="submission" date="2020-07" db="EMBL/GenBank/DDBJ databases">
        <title>Sequencing the genomes of 1000 actinobacteria strains.</title>
        <authorList>
            <person name="Klenk H.-P."/>
        </authorList>
    </citation>
    <scope>NUCLEOTIDE SEQUENCE [LARGE SCALE GENOMIC DNA]</scope>
    <source>
        <strain evidence="2 3">DSM 43461</strain>
    </source>
</reference>
<evidence type="ECO:0000313" key="3">
    <source>
        <dbReference type="Proteomes" id="UP000591272"/>
    </source>
</evidence>
<keyword evidence="1" id="KW-0812">Transmembrane</keyword>
<feature type="transmembrane region" description="Helical" evidence="1">
    <location>
        <begin position="154"/>
        <end position="174"/>
    </location>
</feature>
<gene>
    <name evidence="2" type="ORF">BJ999_004345</name>
</gene>
<proteinExistence type="predicted"/>
<protein>
    <submittedName>
        <fullName evidence="2">Putative membrane protein YeaQ/YmgE (Transglycosylase-associated protein family)</fullName>
    </submittedName>
</protein>
<comment type="caution">
    <text evidence="2">The sequence shown here is derived from an EMBL/GenBank/DDBJ whole genome shotgun (WGS) entry which is preliminary data.</text>
</comment>
<evidence type="ECO:0000313" key="2">
    <source>
        <dbReference type="EMBL" id="NYE14049.1"/>
    </source>
</evidence>